<dbReference type="Proteomes" id="UP000766486">
    <property type="component" value="Unassembled WGS sequence"/>
</dbReference>
<dbReference type="InterPro" id="IPR002110">
    <property type="entry name" value="Ankyrin_rpt"/>
</dbReference>
<dbReference type="SUPFAM" id="SSF48403">
    <property type="entry name" value="Ankyrin repeat"/>
    <property type="match status" value="1"/>
</dbReference>
<evidence type="ECO:0000313" key="3">
    <source>
        <dbReference type="Proteomes" id="UP000766486"/>
    </source>
</evidence>
<name>A0ABY6TRN2_BIOOC</name>
<comment type="caution">
    <text evidence="2">The sequence shown here is derived from an EMBL/GenBank/DDBJ whole genome shotgun (WGS) entry which is preliminary data.</text>
</comment>
<protein>
    <recommendedName>
        <fullName evidence="4">NACHT domain-containing protein</fullName>
    </recommendedName>
</protein>
<evidence type="ECO:0000313" key="2">
    <source>
        <dbReference type="EMBL" id="VUC20683.1"/>
    </source>
</evidence>
<dbReference type="EMBL" id="CABFNS010000223">
    <property type="protein sequence ID" value="VUC20683.1"/>
    <property type="molecule type" value="Genomic_DNA"/>
</dbReference>
<sequence>MAEDLKGSELYCLLRKIKSLFHGGKRTLKIIVVSRRYPQCLENTLSSFTHISLDSEHENNVRSDIDSYITTRLEALTQERRISQSLAEHIEETFHEKSQGTFLWVSFMLEDFQNKSVASIEKALDSLPCGLDEVYERILLQIRPENTTIIAEILIWVALSFEPLNVIQLAEAVGIQASEHLSRNEICLSHIESCGHLLQIHYQDDCVLPRNEKEEENSSSNSTEKYGSDITLVHQSVKDFLTQQNLSPKLKSFQVHEARGYLLIMERFLCLIQGDWQGSPEPKFERSRWCTLYYHVREYWTDYLRRLENRDLLHLVENNKLFFADHSDIRYLWGYYPRYSGKSILQFACEEGLVPLVEEILEQRRRNPIRNLLSFQKSVNKPQPNTPLALAVVHKHTTLVEVLLKFGATVGVVSSRHGAEHVMQLATRADLFNIFELLSETKGGKRYIKRDLASRAGRDSLLHCSVKNGNNKLCRILLEKYRYEVDAPGEYSPLHLAIKSRLLDTARMLAVDYGASTKDHDAIISALIEGSAYSGDAVSEELMQLIFFELGVDINHQDGSGRTIPHLLLEDNDPDRERGYFKLLKQCLAHGCDPTLRNMENNPPFHMAKWFSTLGNESYGPMHIFSMQNIILLVCVGGLDINTPGNGGILLLHRFIQDAFDPKTSGHKLRSYNKIKGMRMLLDLGADRNIKTSRGLTAVQVAKQCYDTTKDKKSFEGYCAETLADFTDILENYATVTNSVQNLAYAGFEMEERRPWLRRSNAW</sequence>
<evidence type="ECO:0008006" key="4">
    <source>
        <dbReference type="Google" id="ProtNLM"/>
    </source>
</evidence>
<accession>A0ABY6TRN2</accession>
<proteinExistence type="predicted"/>
<feature type="repeat" description="ANK" evidence="1">
    <location>
        <begin position="383"/>
        <end position="415"/>
    </location>
</feature>
<dbReference type="PROSITE" id="PS50297">
    <property type="entry name" value="ANK_REP_REGION"/>
    <property type="match status" value="1"/>
</dbReference>
<dbReference type="Gene3D" id="1.25.40.20">
    <property type="entry name" value="Ankyrin repeat-containing domain"/>
    <property type="match status" value="3"/>
</dbReference>
<reference evidence="2 3" key="1">
    <citation type="submission" date="2019-06" db="EMBL/GenBank/DDBJ databases">
        <authorList>
            <person name="Broberg M."/>
        </authorList>
    </citation>
    <scope>NUCLEOTIDE SEQUENCE [LARGE SCALE GENOMIC DNA]</scope>
</reference>
<dbReference type="PANTHER" id="PTHR10039:SF14">
    <property type="entry name" value="NACHT DOMAIN-CONTAINING PROTEIN"/>
    <property type="match status" value="1"/>
</dbReference>
<dbReference type="Pfam" id="PF12796">
    <property type="entry name" value="Ank_2"/>
    <property type="match status" value="1"/>
</dbReference>
<dbReference type="PROSITE" id="PS50088">
    <property type="entry name" value="ANK_REPEAT"/>
    <property type="match status" value="1"/>
</dbReference>
<organism evidence="2 3">
    <name type="scientific">Bionectria ochroleuca</name>
    <name type="common">Gliocladium roseum</name>
    <dbReference type="NCBI Taxonomy" id="29856"/>
    <lineage>
        <taxon>Eukaryota</taxon>
        <taxon>Fungi</taxon>
        <taxon>Dikarya</taxon>
        <taxon>Ascomycota</taxon>
        <taxon>Pezizomycotina</taxon>
        <taxon>Sordariomycetes</taxon>
        <taxon>Hypocreomycetidae</taxon>
        <taxon>Hypocreales</taxon>
        <taxon>Bionectriaceae</taxon>
        <taxon>Clonostachys</taxon>
    </lineage>
</organism>
<gene>
    <name evidence="2" type="ORF">CLO192961_LOCUS28785</name>
</gene>
<keyword evidence="1" id="KW-0040">ANK repeat</keyword>
<dbReference type="SMART" id="SM00248">
    <property type="entry name" value="ANK"/>
    <property type="match status" value="6"/>
</dbReference>
<keyword evidence="3" id="KW-1185">Reference proteome</keyword>
<evidence type="ECO:0000256" key="1">
    <source>
        <dbReference type="PROSITE-ProRule" id="PRU00023"/>
    </source>
</evidence>
<dbReference type="PANTHER" id="PTHR10039">
    <property type="entry name" value="AMELOGENIN"/>
    <property type="match status" value="1"/>
</dbReference>
<dbReference type="InterPro" id="IPR036770">
    <property type="entry name" value="Ankyrin_rpt-contain_sf"/>
</dbReference>